<feature type="binding site" evidence="16">
    <location>
        <position position="54"/>
    </location>
    <ligand>
        <name>Zn(2+)</name>
        <dbReference type="ChEBI" id="CHEBI:29105"/>
        <note>catalytic</note>
    </ligand>
</feature>
<feature type="domain" description="CMP/dCMP-type deaminase" evidence="17">
    <location>
        <begin position="5"/>
        <end position="129"/>
    </location>
</feature>
<evidence type="ECO:0000256" key="2">
    <source>
        <dbReference type="ARBA" id="ARBA00004882"/>
    </source>
</evidence>
<comment type="pathway">
    <text evidence="3 13">Cofactor biosynthesis; riboflavin biosynthesis; 5-amino-6-(D-ribitylamino)uracil from GTP: step 3/4.</text>
</comment>
<evidence type="ECO:0000256" key="9">
    <source>
        <dbReference type="ARBA" id="ARBA00022833"/>
    </source>
</evidence>
<dbReference type="Pfam" id="PF00383">
    <property type="entry name" value="dCMP_cyt_deam_1"/>
    <property type="match status" value="1"/>
</dbReference>
<evidence type="ECO:0000256" key="7">
    <source>
        <dbReference type="ARBA" id="ARBA00022723"/>
    </source>
</evidence>
<dbReference type="PROSITE" id="PS00903">
    <property type="entry name" value="CYT_DCMP_DEAMINASES_1"/>
    <property type="match status" value="1"/>
</dbReference>
<keyword evidence="7 13" id="KW-0479">Metal-binding</keyword>
<comment type="pathway">
    <text evidence="2 13">Cofactor biosynthesis; riboflavin biosynthesis; 5-amino-6-(D-ribitylamino)uracil from GTP: step 2/4.</text>
</comment>
<dbReference type="Pfam" id="PF01872">
    <property type="entry name" value="RibD_C"/>
    <property type="match status" value="1"/>
</dbReference>
<comment type="function">
    <text evidence="1 13">Converts 2,5-diamino-6-(ribosylamino)-4(3h)-pyrimidinone 5'-phosphate into 5-amino-6-(ribosylamino)-2,4(1h,3h)-pyrimidinedione 5'-phosphate.</text>
</comment>
<feature type="binding site" evidence="15">
    <location>
        <begin position="295"/>
        <end position="301"/>
    </location>
    <ligand>
        <name>NADP(+)</name>
        <dbReference type="ChEBI" id="CHEBI:58349"/>
    </ligand>
</feature>
<dbReference type="OrthoDB" id="9800865at2"/>
<evidence type="ECO:0000256" key="4">
    <source>
        <dbReference type="ARBA" id="ARBA00005259"/>
    </source>
</evidence>
<evidence type="ECO:0000313" key="19">
    <source>
        <dbReference type="Proteomes" id="UP000076586"/>
    </source>
</evidence>
<keyword evidence="19" id="KW-1185">Reference proteome</keyword>
<feature type="active site" description="Proton donor" evidence="14">
    <location>
        <position position="56"/>
    </location>
</feature>
<keyword evidence="11 13" id="KW-0560">Oxidoreductase</keyword>
<dbReference type="InterPro" id="IPR002734">
    <property type="entry name" value="RibDG_C"/>
</dbReference>
<keyword evidence="6 13" id="KW-0686">Riboflavin biosynthesis</keyword>
<evidence type="ECO:0000259" key="17">
    <source>
        <dbReference type="PROSITE" id="PS51747"/>
    </source>
</evidence>
<evidence type="ECO:0000256" key="13">
    <source>
        <dbReference type="PIRNR" id="PIRNR006769"/>
    </source>
</evidence>
<evidence type="ECO:0000256" key="14">
    <source>
        <dbReference type="PIRSR" id="PIRSR006769-1"/>
    </source>
</evidence>
<evidence type="ECO:0000256" key="10">
    <source>
        <dbReference type="ARBA" id="ARBA00022857"/>
    </source>
</evidence>
<comment type="cofactor">
    <cofactor evidence="13 16">
        <name>Zn(2+)</name>
        <dbReference type="ChEBI" id="CHEBI:29105"/>
    </cofactor>
    <text evidence="13 16">Binds 1 zinc ion.</text>
</comment>
<sequence>MNREQIEACYMRRCFQLAANGLGTVAPNPMVGAVIVCEGKIIGEGYHRIYGEAHAEVNAIASVDNKELLHHSTMYVNLEPCSHFGKTPPCSDLIIEMGIPRVVIANIDPNPKVAGRGVQKMRKAGVDVTTGFLEEEGTLLNRRFFTFQTKHRPYVQLKWAQSADGFLDRPRENNCDVPPVQISSEFTKMLVHKARTEESAIMVGTNTAIKDNPKLTARRWEGNNPVRVVVDRQLRIPAHYNLFDQTIPTLVYTEQKSSHKPNLSFIHINFAENAIQQIMDDLYKRNILSIIVEGGQLLLNAFITAGIWDEARIETAPLWLGDGVKAPQLDGSVVNTEIYDNIQILTINPNSNL</sequence>
<evidence type="ECO:0000256" key="12">
    <source>
        <dbReference type="ARBA" id="ARBA00023268"/>
    </source>
</evidence>
<dbReference type="EC" id="3.5.4.26" evidence="13"/>
<feature type="binding site" evidence="15">
    <location>
        <position position="160"/>
    </location>
    <ligand>
        <name>NADP(+)</name>
        <dbReference type="ChEBI" id="CHEBI:58349"/>
    </ligand>
</feature>
<evidence type="ECO:0000256" key="16">
    <source>
        <dbReference type="PIRSR" id="PIRSR006769-3"/>
    </source>
</evidence>
<comment type="caution">
    <text evidence="18">The sequence shown here is derived from an EMBL/GenBank/DDBJ whole genome shotgun (WGS) entry which is preliminary data.</text>
</comment>
<dbReference type="FunFam" id="3.40.140.10:FF:000025">
    <property type="entry name" value="Riboflavin biosynthesis protein RibD"/>
    <property type="match status" value="1"/>
</dbReference>
<feature type="binding site" evidence="15">
    <location>
        <position position="195"/>
    </location>
    <ligand>
        <name>NADP(+)</name>
        <dbReference type="ChEBI" id="CHEBI:58349"/>
    </ligand>
</feature>
<dbReference type="GO" id="GO:0008703">
    <property type="term" value="F:5-amino-6-(5-phosphoribosylamino)uracil reductase activity"/>
    <property type="evidence" value="ECO:0007669"/>
    <property type="project" value="UniProtKB-EC"/>
</dbReference>
<evidence type="ECO:0000256" key="8">
    <source>
        <dbReference type="ARBA" id="ARBA00022801"/>
    </source>
</evidence>
<comment type="catalytic activity">
    <reaction evidence="13">
        <text>5-amino-6-(5-phospho-D-ribitylamino)uracil + NADP(+) = 5-amino-6-(5-phospho-D-ribosylamino)uracil + NADPH + H(+)</text>
        <dbReference type="Rhea" id="RHEA:17845"/>
        <dbReference type="ChEBI" id="CHEBI:15378"/>
        <dbReference type="ChEBI" id="CHEBI:57783"/>
        <dbReference type="ChEBI" id="CHEBI:58349"/>
        <dbReference type="ChEBI" id="CHEBI:58421"/>
        <dbReference type="ChEBI" id="CHEBI:58453"/>
        <dbReference type="EC" id="1.1.1.193"/>
    </reaction>
</comment>
<dbReference type="PROSITE" id="PS51747">
    <property type="entry name" value="CYT_DCMP_DEAMINASES_2"/>
    <property type="match status" value="1"/>
</dbReference>
<feature type="binding site" evidence="16">
    <location>
        <position position="90"/>
    </location>
    <ligand>
        <name>Zn(2+)</name>
        <dbReference type="ChEBI" id="CHEBI:29105"/>
        <note>catalytic</note>
    </ligand>
</feature>
<dbReference type="AlphaFoldDB" id="A0A170YJK2"/>
<dbReference type="EC" id="1.1.1.193" evidence="13"/>
<dbReference type="InterPro" id="IPR004794">
    <property type="entry name" value="Eubact_RibD"/>
</dbReference>
<dbReference type="STRING" id="681398.PJIAN_1444"/>
<dbReference type="PANTHER" id="PTHR38011">
    <property type="entry name" value="DIHYDROFOLATE REDUCTASE FAMILY PROTEIN (AFU_ORTHOLOGUE AFUA_8G06820)"/>
    <property type="match status" value="1"/>
</dbReference>
<dbReference type="EMBL" id="BDCR01000001">
    <property type="protein sequence ID" value="GAT61858.1"/>
    <property type="molecule type" value="Genomic_DNA"/>
</dbReference>
<dbReference type="GO" id="GO:0008835">
    <property type="term" value="F:diaminohydroxyphosphoribosylaminopyrimidine deaminase activity"/>
    <property type="evidence" value="ECO:0007669"/>
    <property type="project" value="UniProtKB-EC"/>
</dbReference>
<evidence type="ECO:0000256" key="5">
    <source>
        <dbReference type="ARBA" id="ARBA00007417"/>
    </source>
</evidence>
<proteinExistence type="inferred from homology"/>
<dbReference type="GO" id="GO:0009231">
    <property type="term" value="P:riboflavin biosynthetic process"/>
    <property type="evidence" value="ECO:0007669"/>
    <property type="project" value="UniProtKB-UniPathway"/>
</dbReference>
<protein>
    <recommendedName>
        <fullName evidence="13">Riboflavin biosynthesis protein RibD</fullName>
    </recommendedName>
    <domain>
        <recommendedName>
            <fullName evidence="13">Diaminohydroxyphosphoribosylaminopyrimidine deaminase</fullName>
            <shortName evidence="13">DRAP deaminase</shortName>
            <ecNumber evidence="13">3.5.4.26</ecNumber>
        </recommendedName>
        <alternativeName>
            <fullName evidence="13">Riboflavin-specific deaminase</fullName>
        </alternativeName>
    </domain>
    <domain>
        <recommendedName>
            <fullName evidence="13">5-amino-6-(5-phosphoribosylamino)uracil reductase</fullName>
            <ecNumber evidence="13">1.1.1.193</ecNumber>
        </recommendedName>
        <alternativeName>
            <fullName evidence="13">HTP reductase</fullName>
        </alternativeName>
    </domain>
</protein>
<dbReference type="PIRSF" id="PIRSF006769">
    <property type="entry name" value="RibD"/>
    <property type="match status" value="1"/>
</dbReference>
<feature type="binding site" evidence="15">
    <location>
        <position position="207"/>
    </location>
    <ligand>
        <name>NADP(+)</name>
        <dbReference type="ChEBI" id="CHEBI:58349"/>
    </ligand>
</feature>
<feature type="binding site" evidence="15">
    <location>
        <position position="215"/>
    </location>
    <ligand>
        <name>substrate</name>
    </ligand>
</feature>
<evidence type="ECO:0000256" key="3">
    <source>
        <dbReference type="ARBA" id="ARBA00004910"/>
    </source>
</evidence>
<dbReference type="SUPFAM" id="SSF53927">
    <property type="entry name" value="Cytidine deaminase-like"/>
    <property type="match status" value="1"/>
</dbReference>
<organism evidence="18 19">
    <name type="scientific">Paludibacter jiangxiensis</name>
    <dbReference type="NCBI Taxonomy" id="681398"/>
    <lineage>
        <taxon>Bacteria</taxon>
        <taxon>Pseudomonadati</taxon>
        <taxon>Bacteroidota</taxon>
        <taxon>Bacteroidia</taxon>
        <taxon>Bacteroidales</taxon>
        <taxon>Paludibacteraceae</taxon>
        <taxon>Paludibacter</taxon>
    </lineage>
</organism>
<dbReference type="InterPro" id="IPR016192">
    <property type="entry name" value="APOBEC/CMP_deaminase_Zn-bd"/>
</dbReference>
<evidence type="ECO:0000256" key="6">
    <source>
        <dbReference type="ARBA" id="ARBA00022619"/>
    </source>
</evidence>
<keyword evidence="12" id="KW-0511">Multifunctional enzyme</keyword>
<dbReference type="NCBIfam" id="TIGR00326">
    <property type="entry name" value="eubact_ribD"/>
    <property type="match status" value="1"/>
</dbReference>
<dbReference type="SUPFAM" id="SSF53597">
    <property type="entry name" value="Dihydrofolate reductase-like"/>
    <property type="match status" value="1"/>
</dbReference>
<feature type="binding site" evidence="15">
    <location>
        <position position="211"/>
    </location>
    <ligand>
        <name>NADP(+)</name>
        <dbReference type="ChEBI" id="CHEBI:58349"/>
    </ligand>
</feature>
<dbReference type="InterPro" id="IPR002125">
    <property type="entry name" value="CMP_dCMP_dom"/>
</dbReference>
<dbReference type="InterPro" id="IPR016193">
    <property type="entry name" value="Cytidine_deaminase-like"/>
</dbReference>
<evidence type="ECO:0000256" key="11">
    <source>
        <dbReference type="ARBA" id="ARBA00023002"/>
    </source>
</evidence>
<keyword evidence="10 13" id="KW-0521">NADP</keyword>
<dbReference type="Proteomes" id="UP000076586">
    <property type="component" value="Unassembled WGS sequence"/>
</dbReference>
<dbReference type="Gene3D" id="3.40.430.10">
    <property type="entry name" value="Dihydrofolate Reductase, subunit A"/>
    <property type="match status" value="1"/>
</dbReference>
<comment type="similarity">
    <text evidence="5 13">In the C-terminal section; belongs to the HTP reductase family.</text>
</comment>
<dbReference type="PANTHER" id="PTHR38011:SF7">
    <property type="entry name" value="2,5-DIAMINO-6-RIBOSYLAMINO-4(3H)-PYRIMIDINONE 5'-PHOSPHATE REDUCTASE"/>
    <property type="match status" value="1"/>
</dbReference>
<accession>A0A170YJK2</accession>
<dbReference type="InterPro" id="IPR024072">
    <property type="entry name" value="DHFR-like_dom_sf"/>
</dbReference>
<dbReference type="RefSeq" id="WP_068701584.1">
    <property type="nucleotide sequence ID" value="NZ_BDCR01000001.1"/>
</dbReference>
<feature type="binding site" evidence="15">
    <location>
        <position position="293"/>
    </location>
    <ligand>
        <name>substrate</name>
    </ligand>
</feature>
<reference evidence="19" key="2">
    <citation type="journal article" date="2017" name="Genome Announc.">
        <title>Draft genome sequence of Paludibacter jiangxiensis NM7(T), a propionate-producing fermentative bacterium.</title>
        <authorList>
            <person name="Qiu Y.-L."/>
            <person name="Tourlousse D.M."/>
            <person name="Matsuura N."/>
            <person name="Ohashi A."/>
            <person name="Sekiguchi Y."/>
        </authorList>
    </citation>
    <scope>NUCLEOTIDE SEQUENCE [LARGE SCALE GENOMIC DNA]</scope>
    <source>
        <strain evidence="19">NM7</strain>
    </source>
</reference>
<dbReference type="GO" id="GO:0008270">
    <property type="term" value="F:zinc ion binding"/>
    <property type="evidence" value="ECO:0007669"/>
    <property type="project" value="InterPro"/>
</dbReference>
<dbReference type="CDD" id="cd01284">
    <property type="entry name" value="Riboflavin_deaminase-reductase"/>
    <property type="match status" value="1"/>
</dbReference>
<reference evidence="19" key="1">
    <citation type="submission" date="2016-04" db="EMBL/GenBank/DDBJ databases">
        <title>Draft genome sequence of Paludibacter jiangxiensis strain NM7.</title>
        <authorList>
            <person name="Qiu Y."/>
            <person name="Matsuura N."/>
            <person name="Ohashi A."/>
            <person name="Tourlousse M.D."/>
            <person name="Sekiguchi Y."/>
        </authorList>
    </citation>
    <scope>NUCLEOTIDE SEQUENCE [LARGE SCALE GENOMIC DNA]</scope>
    <source>
        <strain evidence="19">NM7</strain>
    </source>
</reference>
<gene>
    <name evidence="18" type="ORF">PJIAN_1444</name>
</gene>
<evidence type="ECO:0000313" key="18">
    <source>
        <dbReference type="EMBL" id="GAT61858.1"/>
    </source>
</evidence>
<evidence type="ECO:0000256" key="15">
    <source>
        <dbReference type="PIRSR" id="PIRSR006769-2"/>
    </source>
</evidence>
<keyword evidence="8 13" id="KW-0378">Hydrolase</keyword>
<keyword evidence="9 13" id="KW-0862">Zinc</keyword>
<name>A0A170YJK2_9BACT</name>
<feature type="binding site" evidence="15">
    <location>
        <position position="218"/>
    </location>
    <ligand>
        <name>substrate</name>
    </ligand>
</feature>
<evidence type="ECO:0000256" key="1">
    <source>
        <dbReference type="ARBA" id="ARBA00002151"/>
    </source>
</evidence>
<dbReference type="Gene3D" id="3.40.140.10">
    <property type="entry name" value="Cytidine Deaminase, domain 2"/>
    <property type="match status" value="1"/>
</dbReference>
<comment type="catalytic activity">
    <reaction evidence="13">
        <text>2,5-diamino-6-hydroxy-4-(5-phosphoribosylamino)-pyrimidine + H2O + H(+) = 5-amino-6-(5-phospho-D-ribosylamino)uracil + NH4(+)</text>
        <dbReference type="Rhea" id="RHEA:21868"/>
        <dbReference type="ChEBI" id="CHEBI:15377"/>
        <dbReference type="ChEBI" id="CHEBI:15378"/>
        <dbReference type="ChEBI" id="CHEBI:28938"/>
        <dbReference type="ChEBI" id="CHEBI:58453"/>
        <dbReference type="ChEBI" id="CHEBI:58614"/>
        <dbReference type="EC" id="3.5.4.26"/>
    </reaction>
</comment>
<feature type="binding site" evidence="16">
    <location>
        <position position="81"/>
    </location>
    <ligand>
        <name>Zn(2+)</name>
        <dbReference type="ChEBI" id="CHEBI:29105"/>
        <note>catalytic</note>
    </ligand>
</feature>
<dbReference type="InterPro" id="IPR050765">
    <property type="entry name" value="Riboflavin_Biosynth_HTPR"/>
</dbReference>
<comment type="similarity">
    <text evidence="4 13">In the N-terminal section; belongs to the cytidine and deoxycytidylate deaminase family.</text>
</comment>
<dbReference type="UniPathway" id="UPA00275">
    <property type="reaction ID" value="UER00401"/>
</dbReference>